<dbReference type="Pfam" id="PF01633">
    <property type="entry name" value="Choline_kinase"/>
    <property type="match status" value="1"/>
</dbReference>
<dbReference type="OMA" id="EARENCC"/>
<organism evidence="4 5">
    <name type="scientific">Kalanchoe fedtschenkoi</name>
    <name type="common">Lavender scallops</name>
    <name type="synonym">South American air plant</name>
    <dbReference type="NCBI Taxonomy" id="63787"/>
    <lineage>
        <taxon>Eukaryota</taxon>
        <taxon>Viridiplantae</taxon>
        <taxon>Streptophyta</taxon>
        <taxon>Embryophyta</taxon>
        <taxon>Tracheophyta</taxon>
        <taxon>Spermatophyta</taxon>
        <taxon>Magnoliopsida</taxon>
        <taxon>eudicotyledons</taxon>
        <taxon>Gunneridae</taxon>
        <taxon>Pentapetalae</taxon>
        <taxon>Saxifragales</taxon>
        <taxon>Crassulaceae</taxon>
        <taxon>Kalanchoe</taxon>
    </lineage>
</organism>
<evidence type="ECO:0000313" key="4">
    <source>
        <dbReference type="EnsemblPlants" id="Kaladp0043s0226.1.v1.1"/>
    </source>
</evidence>
<dbReference type="GO" id="GO:0005737">
    <property type="term" value="C:cytoplasm"/>
    <property type="evidence" value="ECO:0007669"/>
    <property type="project" value="TreeGrafter"/>
</dbReference>
<name>A0A7N0ZWV6_KALFE</name>
<evidence type="ECO:0000256" key="2">
    <source>
        <dbReference type="ARBA" id="ARBA00038211"/>
    </source>
</evidence>
<dbReference type="GO" id="GO:0006646">
    <property type="term" value="P:phosphatidylethanolamine biosynthetic process"/>
    <property type="evidence" value="ECO:0007669"/>
    <property type="project" value="TreeGrafter"/>
</dbReference>
<dbReference type="PANTHER" id="PTHR22603">
    <property type="entry name" value="CHOLINE/ETHANOALAMINE KINASE"/>
    <property type="match status" value="1"/>
</dbReference>
<dbReference type="GO" id="GO:0004305">
    <property type="term" value="F:ethanolamine kinase activity"/>
    <property type="evidence" value="ECO:0007669"/>
    <property type="project" value="UniProtKB-EC"/>
</dbReference>
<dbReference type="PANTHER" id="PTHR22603:SF66">
    <property type="entry name" value="ETHANOLAMINE KINASE"/>
    <property type="match status" value="1"/>
</dbReference>
<dbReference type="Gene3D" id="3.30.200.20">
    <property type="entry name" value="Phosphorylase Kinase, domain 1"/>
    <property type="match status" value="1"/>
</dbReference>
<keyword evidence="5" id="KW-1185">Reference proteome</keyword>
<protein>
    <recommendedName>
        <fullName evidence="3">ethanolamine kinase</fullName>
        <ecNumber evidence="3">2.7.1.82</ecNumber>
    </recommendedName>
</protein>
<reference evidence="4" key="1">
    <citation type="submission" date="2021-01" db="UniProtKB">
        <authorList>
            <consortium name="EnsemblPlants"/>
        </authorList>
    </citation>
    <scope>IDENTIFICATION</scope>
</reference>
<comment type="similarity">
    <text evidence="2">Belongs to the choline/ethanolamine kinase family.</text>
</comment>
<dbReference type="Proteomes" id="UP000594263">
    <property type="component" value="Unplaced"/>
</dbReference>
<dbReference type="Gramene" id="Kaladp0043s0226.1.v1.1">
    <property type="protein sequence ID" value="Kaladp0043s0226.1.v1.1"/>
    <property type="gene ID" value="Kaladp0043s0226.v1.1"/>
</dbReference>
<comment type="pathway">
    <text evidence="1">Phospholipid metabolism; phosphatidylethanolamine biosynthesis; phosphatidylethanolamine from ethanolamine: step 1/3.</text>
</comment>
<sequence length="100" mass="11342">MAAEEARRQSSLTVDTHVSLLELKPHIISLCKDLFKKWSELNQSRFSVERISGGMTNLLLKVSVEDETGNAESFAVRLYGPNTEYVINRERELLDLGRSC</sequence>
<dbReference type="InterPro" id="IPR011009">
    <property type="entry name" value="Kinase-like_dom_sf"/>
</dbReference>
<dbReference type="SUPFAM" id="SSF56112">
    <property type="entry name" value="Protein kinase-like (PK-like)"/>
    <property type="match status" value="1"/>
</dbReference>
<evidence type="ECO:0000313" key="5">
    <source>
        <dbReference type="Proteomes" id="UP000594263"/>
    </source>
</evidence>
<evidence type="ECO:0000256" key="3">
    <source>
        <dbReference type="ARBA" id="ARBA00038874"/>
    </source>
</evidence>
<dbReference type="AlphaFoldDB" id="A0A7N0ZWV6"/>
<dbReference type="EC" id="2.7.1.82" evidence="3"/>
<accession>A0A7N0ZWV6</accession>
<evidence type="ECO:0000256" key="1">
    <source>
        <dbReference type="ARBA" id="ARBA00037883"/>
    </source>
</evidence>
<dbReference type="EnsemblPlants" id="Kaladp0043s0226.1.v1.1">
    <property type="protein sequence ID" value="Kaladp0043s0226.1.v1.1"/>
    <property type="gene ID" value="Kaladp0043s0226.v1.1"/>
</dbReference>
<proteinExistence type="inferred from homology"/>